<sequence length="215" mass="23183">MSLPVRASQLGMIGCHACGLVCRTSAPAGQDAVPHVAETERCPRCGSALHARRSNSIVRAWALLIASLIFYIPANLLPVMRTTLLGSHSESTILSGVVVFWKAGSYGIASVIFIASVVVPCTKFLAIGMLLVTTGRRSVSAMRERTVLYRAVELVGYWSMLDVLVVAIICALVKFGPLSEIEPRAGILFFGMVVILTMLSAMSFDPRLIWDAEEA</sequence>
<dbReference type="GO" id="GO:0005886">
    <property type="term" value="C:plasma membrane"/>
    <property type="evidence" value="ECO:0007669"/>
    <property type="project" value="UniProtKB-SubCell"/>
</dbReference>
<name>A0A0J5WUB9_BURCE</name>
<evidence type="ECO:0000313" key="9">
    <source>
        <dbReference type="Proteomes" id="UP000036338"/>
    </source>
</evidence>
<keyword evidence="5 7" id="KW-1133">Transmembrane helix</keyword>
<dbReference type="Pfam" id="PF04403">
    <property type="entry name" value="PqiA"/>
    <property type="match status" value="1"/>
</dbReference>
<dbReference type="Proteomes" id="UP000036338">
    <property type="component" value="Unassembled WGS sequence"/>
</dbReference>
<evidence type="ECO:0000256" key="7">
    <source>
        <dbReference type="SAM" id="Phobius"/>
    </source>
</evidence>
<dbReference type="InterPro" id="IPR007498">
    <property type="entry name" value="PqiA-like"/>
</dbReference>
<evidence type="ECO:0000256" key="1">
    <source>
        <dbReference type="ARBA" id="ARBA00004533"/>
    </source>
</evidence>
<feature type="transmembrane region" description="Helical" evidence="7">
    <location>
        <begin position="187"/>
        <end position="204"/>
    </location>
</feature>
<comment type="caution">
    <text evidence="8">The sequence shown here is derived from an EMBL/GenBank/DDBJ whole genome shotgun (WGS) entry which is preliminary data.</text>
</comment>
<evidence type="ECO:0000256" key="2">
    <source>
        <dbReference type="ARBA" id="ARBA00022475"/>
    </source>
</evidence>
<evidence type="ECO:0000256" key="6">
    <source>
        <dbReference type="ARBA" id="ARBA00023136"/>
    </source>
</evidence>
<proteinExistence type="predicted"/>
<accession>A0A0J5WUB9</accession>
<dbReference type="AlphaFoldDB" id="A0A0J5WUB9"/>
<evidence type="ECO:0000256" key="3">
    <source>
        <dbReference type="ARBA" id="ARBA00022519"/>
    </source>
</evidence>
<gene>
    <name evidence="8" type="ORF">VL15_18775</name>
</gene>
<protein>
    <submittedName>
        <fullName evidence="8">Paraquat-inducible protein A</fullName>
    </submittedName>
</protein>
<evidence type="ECO:0000313" key="8">
    <source>
        <dbReference type="EMBL" id="KML55443.1"/>
    </source>
</evidence>
<reference evidence="8 9" key="1">
    <citation type="submission" date="2015-05" db="EMBL/GenBank/DDBJ databases">
        <title>Draft genome of Burkholderia cepacia LK29.</title>
        <authorList>
            <person name="Chan X.Y."/>
        </authorList>
    </citation>
    <scope>NUCLEOTIDE SEQUENCE [LARGE SCALE GENOMIC DNA]</scope>
    <source>
        <strain evidence="8 9">LK29</strain>
    </source>
</reference>
<dbReference type="PANTHER" id="PTHR30462:SF3">
    <property type="entry name" value="INTERMEMBRANE TRANSPORT PROTEIN PQIA"/>
    <property type="match status" value="1"/>
</dbReference>
<feature type="transmembrane region" description="Helical" evidence="7">
    <location>
        <begin position="60"/>
        <end position="80"/>
    </location>
</feature>
<feature type="transmembrane region" description="Helical" evidence="7">
    <location>
        <begin position="154"/>
        <end position="175"/>
    </location>
</feature>
<dbReference type="InterPro" id="IPR051800">
    <property type="entry name" value="PqiA-PqiB_transport"/>
</dbReference>
<organism evidence="8 9">
    <name type="scientific">Burkholderia cepacia</name>
    <name type="common">Pseudomonas cepacia</name>
    <dbReference type="NCBI Taxonomy" id="292"/>
    <lineage>
        <taxon>Bacteria</taxon>
        <taxon>Pseudomonadati</taxon>
        <taxon>Pseudomonadota</taxon>
        <taxon>Betaproteobacteria</taxon>
        <taxon>Burkholderiales</taxon>
        <taxon>Burkholderiaceae</taxon>
        <taxon>Burkholderia</taxon>
        <taxon>Burkholderia cepacia complex</taxon>
    </lineage>
</organism>
<comment type="subcellular location">
    <subcellularLocation>
        <location evidence="1">Cell inner membrane</location>
    </subcellularLocation>
</comment>
<keyword evidence="4 7" id="KW-0812">Transmembrane</keyword>
<keyword evidence="3" id="KW-0997">Cell inner membrane</keyword>
<dbReference type="PANTHER" id="PTHR30462">
    <property type="entry name" value="INTERMEMBRANE TRANSPORT PROTEIN PQIB-RELATED"/>
    <property type="match status" value="1"/>
</dbReference>
<dbReference type="EMBL" id="LDWR01000031">
    <property type="protein sequence ID" value="KML55443.1"/>
    <property type="molecule type" value="Genomic_DNA"/>
</dbReference>
<evidence type="ECO:0000256" key="4">
    <source>
        <dbReference type="ARBA" id="ARBA00022692"/>
    </source>
</evidence>
<keyword evidence="2" id="KW-1003">Cell membrane</keyword>
<keyword evidence="6 7" id="KW-0472">Membrane</keyword>
<evidence type="ECO:0000256" key="5">
    <source>
        <dbReference type="ARBA" id="ARBA00022989"/>
    </source>
</evidence>
<dbReference type="PATRIC" id="fig|292.27.peg.3807"/>
<feature type="transmembrane region" description="Helical" evidence="7">
    <location>
        <begin position="106"/>
        <end position="133"/>
    </location>
</feature>